<accession>A0AAV3QLT8</accession>
<evidence type="ECO:0000259" key="3">
    <source>
        <dbReference type="Pfam" id="PF26581"/>
    </source>
</evidence>
<comment type="caution">
    <text evidence="4">The sequence shown here is derived from an EMBL/GenBank/DDBJ whole genome shotgun (WGS) entry which is preliminary data.</text>
</comment>
<keyword evidence="1" id="KW-0175">Coiled coil</keyword>
<organism evidence="4 5">
    <name type="scientific">Lithospermum erythrorhizon</name>
    <name type="common">Purple gromwell</name>
    <name type="synonym">Lithospermum officinale var. erythrorhizon</name>
    <dbReference type="NCBI Taxonomy" id="34254"/>
    <lineage>
        <taxon>Eukaryota</taxon>
        <taxon>Viridiplantae</taxon>
        <taxon>Streptophyta</taxon>
        <taxon>Embryophyta</taxon>
        <taxon>Tracheophyta</taxon>
        <taxon>Spermatophyta</taxon>
        <taxon>Magnoliopsida</taxon>
        <taxon>eudicotyledons</taxon>
        <taxon>Gunneridae</taxon>
        <taxon>Pentapetalae</taxon>
        <taxon>asterids</taxon>
        <taxon>lamiids</taxon>
        <taxon>Boraginales</taxon>
        <taxon>Boraginaceae</taxon>
        <taxon>Boraginoideae</taxon>
        <taxon>Lithospermeae</taxon>
        <taxon>Lithospermum</taxon>
    </lineage>
</organism>
<dbReference type="Gene3D" id="1.10.287.1490">
    <property type="match status" value="1"/>
</dbReference>
<sequence length="580" mass="65851">MKVETGNDSAIALDYAIPAELELEYGNVDSLELLSSKGDAVQEIEKPEAILSKIELDLAYSSEKLVNFNVLVIHVAEREHDYEAFLSEEEPSFGDSAHNALEFDILSGLLDSEVNVHEKFVSTLQNEIARISGNIASCDKLDVCEESLKQSLEQLSEIKVQSANFQRIIWTPGKHDKDMGLSGITSLSDPDTKIKMQTTEQQRHILRLLEKSLAREMDLEKKVNESEQSQELLNLRLHEELVFTEDEAESVWERSFRAENDAEVLMSTLKELLSRLQVMQFSLNGASQREESLNSKIQDYSALMEAKDHKLLEQEKTIEELLNNQCRSLREANVDLEKELSHLKSGSVSASNKVEQLERQLQEADKRLAHAVASADASLEKQSMLNSTIKDLDNLITTLKSKVSAAENQIEIVEEKCIDLSETNSDLREELNFLRGRIDGLEASLHEVEKQRKATTKGISIRAKVITDLVVQLALERERLRKQIYLLTKDKKVMQNFSQQSQNNNPTEPAITSKRSQNEVAHISITNSEVIKASRDISGNEIVRNIDARQMNFKYILFPMFALLIPAVVAFWYEYQCRRI</sequence>
<dbReference type="InterPro" id="IPR058610">
    <property type="entry name" value="WIT1_2_N"/>
</dbReference>
<dbReference type="Pfam" id="PF26581">
    <property type="entry name" value="WIT1_2_N"/>
    <property type="match status" value="1"/>
</dbReference>
<dbReference type="PANTHER" id="PTHR35705:SF1">
    <property type="entry name" value="WPP DOMAIN-INTERACTING TAIL-ANCHORED PROTEIN 1"/>
    <property type="match status" value="1"/>
</dbReference>
<evidence type="ECO:0000256" key="2">
    <source>
        <dbReference type="SAM" id="Phobius"/>
    </source>
</evidence>
<proteinExistence type="predicted"/>
<dbReference type="AlphaFoldDB" id="A0AAV3QLT8"/>
<dbReference type="SUPFAM" id="SSF57997">
    <property type="entry name" value="Tropomyosin"/>
    <property type="match status" value="1"/>
</dbReference>
<keyword evidence="2" id="KW-1133">Transmembrane helix</keyword>
<evidence type="ECO:0000313" key="4">
    <source>
        <dbReference type="EMBL" id="GAA0163956.1"/>
    </source>
</evidence>
<dbReference type="EMBL" id="BAABME010004903">
    <property type="protein sequence ID" value="GAA0163956.1"/>
    <property type="molecule type" value="Genomic_DNA"/>
</dbReference>
<feature type="coiled-coil region" evidence="1">
    <location>
        <begin position="304"/>
        <end position="451"/>
    </location>
</feature>
<keyword evidence="5" id="KW-1185">Reference proteome</keyword>
<gene>
    <name evidence="4" type="ORF">LIER_19702</name>
</gene>
<evidence type="ECO:0000256" key="1">
    <source>
        <dbReference type="SAM" id="Coils"/>
    </source>
</evidence>
<reference evidence="4 5" key="1">
    <citation type="submission" date="2024-01" db="EMBL/GenBank/DDBJ databases">
        <title>The complete chloroplast genome sequence of Lithospermum erythrorhizon: insights into the phylogenetic relationship among Boraginaceae species and the maternal lineages of purple gromwells.</title>
        <authorList>
            <person name="Okada T."/>
            <person name="Watanabe K."/>
        </authorList>
    </citation>
    <scope>NUCLEOTIDE SEQUENCE [LARGE SCALE GENOMIC DNA]</scope>
</reference>
<dbReference type="Proteomes" id="UP001454036">
    <property type="component" value="Unassembled WGS sequence"/>
</dbReference>
<feature type="transmembrane region" description="Helical" evidence="2">
    <location>
        <begin position="555"/>
        <end position="573"/>
    </location>
</feature>
<keyword evidence="2" id="KW-0472">Membrane</keyword>
<dbReference type="InterPro" id="IPR039976">
    <property type="entry name" value="WIT1/WIT2"/>
</dbReference>
<keyword evidence="2" id="KW-0812">Transmembrane</keyword>
<dbReference type="PANTHER" id="PTHR35705">
    <property type="entry name" value="WPP DOMAIN-INTERACTING TAIL-ANCHORED PROTEIN 1"/>
    <property type="match status" value="1"/>
</dbReference>
<name>A0AAV3QLT8_LITER</name>
<dbReference type="SUPFAM" id="SSF90257">
    <property type="entry name" value="Myosin rod fragments"/>
    <property type="match status" value="1"/>
</dbReference>
<protein>
    <recommendedName>
        <fullName evidence="3">WIT1/2 N-terminal helical bundle domain-containing protein</fullName>
    </recommendedName>
</protein>
<feature type="domain" description="WIT1/2 N-terminal helical bundle" evidence="3">
    <location>
        <begin position="47"/>
        <end position="169"/>
    </location>
</feature>
<evidence type="ECO:0000313" key="5">
    <source>
        <dbReference type="Proteomes" id="UP001454036"/>
    </source>
</evidence>